<organism evidence="1">
    <name type="scientific">Archaeoglobus fulgidus</name>
    <dbReference type="NCBI Taxonomy" id="2234"/>
    <lineage>
        <taxon>Archaea</taxon>
        <taxon>Methanobacteriati</taxon>
        <taxon>Methanobacteriota</taxon>
        <taxon>Archaeoglobi</taxon>
        <taxon>Archaeoglobales</taxon>
        <taxon>Archaeoglobaceae</taxon>
        <taxon>Archaeoglobus</taxon>
    </lineage>
</organism>
<accession>A0A7J2TJJ3</accession>
<dbReference type="SUPFAM" id="SSF54197">
    <property type="entry name" value="HIT-like"/>
    <property type="match status" value="2"/>
</dbReference>
<gene>
    <name evidence="1" type="ORF">ENP88_06210</name>
</gene>
<dbReference type="EMBL" id="DSLA01000096">
    <property type="protein sequence ID" value="HEH35725.1"/>
    <property type="molecule type" value="Genomic_DNA"/>
</dbReference>
<dbReference type="Gene3D" id="3.30.428.10">
    <property type="entry name" value="HIT-like"/>
    <property type="match status" value="2"/>
</dbReference>
<evidence type="ECO:0000313" key="1">
    <source>
        <dbReference type="EMBL" id="HEH35725.1"/>
    </source>
</evidence>
<dbReference type="AlphaFoldDB" id="A0A7J2TJJ3"/>
<dbReference type="InterPro" id="IPR036265">
    <property type="entry name" value="HIT-like_sf"/>
</dbReference>
<evidence type="ECO:0008006" key="2">
    <source>
        <dbReference type="Google" id="ProtNLM"/>
    </source>
</evidence>
<protein>
    <recommendedName>
        <fullName evidence="2">Galactose-1-phosphate uridylyltransferase</fullName>
    </recommendedName>
</protein>
<name>A0A7J2TJJ3_ARCFL</name>
<comment type="caution">
    <text evidence="1">The sequence shown here is derived from an EMBL/GenBank/DDBJ whole genome shotgun (WGS) entry which is preliminary data.</text>
</comment>
<sequence>MEFRKEVEVAKVLIGGKIEDSVVEIRYDPLTLQTSRVVKKSLSIFKSENFDEEIESTKNFCPFCEERLDTMVARDPEIMGGEIWKRGESRAFSNLIPYAKYSIVIRISEKHFLKLSEFKESQFFDAFKLVQEYIKRLPNKKFFITIGMNYLKSAGSSIMHPHIQFIATENSPDYFARLEWSSLEFMEANGKDFWLALVEKEREGERYVGRTEKTEWISAFAPKGFMHFIGIPEEREFAEMSDEQLMGFAKGIIKILRYYESKGFNAFNFSFFCADRLDKHFRTNFHIVARTPFGKYYWCDVFFPKMFQDESIVFFSPEDYARELREIW</sequence>
<proteinExistence type="predicted"/>
<reference evidence="1" key="1">
    <citation type="journal article" date="2020" name="mSystems">
        <title>Genome- and Community-Level Interaction Insights into Carbon Utilization and Element Cycling Functions of Hydrothermarchaeota in Hydrothermal Sediment.</title>
        <authorList>
            <person name="Zhou Z."/>
            <person name="Liu Y."/>
            <person name="Xu W."/>
            <person name="Pan J."/>
            <person name="Luo Z.H."/>
            <person name="Li M."/>
        </authorList>
    </citation>
    <scope>NUCLEOTIDE SEQUENCE [LARGE SCALE GENOMIC DNA]</scope>
    <source>
        <strain evidence="1">SpSt-26</strain>
    </source>
</reference>